<dbReference type="Proteomes" id="UP000424527">
    <property type="component" value="Unassembled WGS sequence"/>
</dbReference>
<protein>
    <recommendedName>
        <fullName evidence="5">L1 transposable element RRM domain-containing protein</fullName>
    </recommendedName>
</protein>
<reference evidence="3 4" key="1">
    <citation type="submission" date="2019-07" db="EMBL/GenBank/DDBJ databases">
        <title>Chromosome genome assembly for large yellow croaker.</title>
        <authorList>
            <person name="Xiao S."/>
        </authorList>
    </citation>
    <scope>NUCLEOTIDE SEQUENCE [LARGE SCALE GENOMIC DNA]</scope>
    <source>
        <strain evidence="3">JMULYC20181020</strain>
        <tissue evidence="3">Muscle</tissue>
    </source>
</reference>
<dbReference type="InterPro" id="IPR004244">
    <property type="entry name" value="Transposase_22"/>
</dbReference>
<dbReference type="Gene3D" id="3.30.70.1820">
    <property type="entry name" value="L1 transposable element, RRM domain"/>
    <property type="match status" value="1"/>
</dbReference>
<feature type="region of interest" description="Disordered" evidence="2">
    <location>
        <begin position="1"/>
        <end position="53"/>
    </location>
</feature>
<name>A0A6G0HRL3_LARCR</name>
<comment type="caution">
    <text evidence="3">The sequence shown here is derived from an EMBL/GenBank/DDBJ whole genome shotgun (WGS) entry which is preliminary data.</text>
</comment>
<keyword evidence="4" id="KW-1185">Reference proteome</keyword>
<accession>A0A6G0HRL3</accession>
<feature type="compositionally biased region" description="Basic and acidic residues" evidence="2">
    <location>
        <begin position="10"/>
        <end position="21"/>
    </location>
</feature>
<organism evidence="3 4">
    <name type="scientific">Larimichthys crocea</name>
    <name type="common">Large yellow croaker</name>
    <name type="synonym">Pseudosciaena crocea</name>
    <dbReference type="NCBI Taxonomy" id="215358"/>
    <lineage>
        <taxon>Eukaryota</taxon>
        <taxon>Metazoa</taxon>
        <taxon>Chordata</taxon>
        <taxon>Craniata</taxon>
        <taxon>Vertebrata</taxon>
        <taxon>Euteleostomi</taxon>
        <taxon>Actinopterygii</taxon>
        <taxon>Neopterygii</taxon>
        <taxon>Teleostei</taxon>
        <taxon>Neoteleostei</taxon>
        <taxon>Acanthomorphata</taxon>
        <taxon>Eupercaria</taxon>
        <taxon>Sciaenidae</taxon>
        <taxon>Larimichthys</taxon>
    </lineage>
</organism>
<feature type="coiled-coil region" evidence="1">
    <location>
        <begin position="85"/>
        <end position="112"/>
    </location>
</feature>
<dbReference type="AlphaFoldDB" id="A0A6G0HRL3"/>
<evidence type="ECO:0008006" key="5">
    <source>
        <dbReference type="Google" id="ProtNLM"/>
    </source>
</evidence>
<keyword evidence="1" id="KW-0175">Coiled coil</keyword>
<dbReference type="PANTHER" id="PTHR11505">
    <property type="entry name" value="L1 TRANSPOSABLE ELEMENT-RELATED"/>
    <property type="match status" value="1"/>
</dbReference>
<feature type="compositionally biased region" description="Polar residues" evidence="2">
    <location>
        <begin position="22"/>
        <end position="51"/>
    </location>
</feature>
<evidence type="ECO:0000313" key="4">
    <source>
        <dbReference type="Proteomes" id="UP000424527"/>
    </source>
</evidence>
<sequence>MAGRRNVKGQKGDENMPKLQEKSNVADQASNAKSARATTGGQATAHLSDTRPSMAPEDIIMAINELKTDIKKGNEGVKSEIVGLRQEINGKLDKLATQVQGLSDRVEETETRVGQMEDWAEDATRALLTCLEQQRYLQQKVTDLESRSRRNNVRVFRVAEGEEGDAMMQFIVNIIKSELTMLRDVDLKIQRAHRSLAPRPPTGAHPRPIIVNFQEFSTKEMVPREAWKKGKIQKALKERGIRFQTPYTRMRIHWDSGVRTYDSAQEARRDLKKRGFQIEDPVATEGDSILEKQLAERLGWKLAANHRERSSTAAQRARGKLLGFQRKQAEESGSGS</sequence>
<evidence type="ECO:0000256" key="1">
    <source>
        <dbReference type="SAM" id="Coils"/>
    </source>
</evidence>
<gene>
    <name evidence="3" type="ORF">D5F01_LYC20657</name>
</gene>
<evidence type="ECO:0000313" key="3">
    <source>
        <dbReference type="EMBL" id="KAE8281661.1"/>
    </source>
</evidence>
<evidence type="ECO:0000256" key="2">
    <source>
        <dbReference type="SAM" id="MobiDB-lite"/>
    </source>
</evidence>
<dbReference type="EMBL" id="REGW02000020">
    <property type="protein sequence ID" value="KAE8281661.1"/>
    <property type="molecule type" value="Genomic_DNA"/>
</dbReference>
<feature type="region of interest" description="Disordered" evidence="2">
    <location>
        <begin position="306"/>
        <end position="336"/>
    </location>
</feature>
<proteinExistence type="predicted"/>